<dbReference type="Gene3D" id="3.40.50.720">
    <property type="entry name" value="NAD(P)-binding Rossmann-like Domain"/>
    <property type="match status" value="1"/>
</dbReference>
<accession>W9KPE2</accession>
<dbReference type="Gene3D" id="3.40.50.1820">
    <property type="entry name" value="alpha/beta hydrolase"/>
    <property type="match status" value="1"/>
</dbReference>
<name>W9KPE2_FUSOX</name>
<evidence type="ECO:0000256" key="1">
    <source>
        <dbReference type="ARBA" id="ARBA00006484"/>
    </source>
</evidence>
<dbReference type="SUPFAM" id="SSF53474">
    <property type="entry name" value="alpha/beta-Hydrolases"/>
    <property type="match status" value="1"/>
</dbReference>
<dbReference type="Proteomes" id="UP000030766">
    <property type="component" value="Unassembled WGS sequence"/>
</dbReference>
<gene>
    <name evidence="5" type="ORF">FOZG_07822</name>
</gene>
<dbReference type="InterPro" id="IPR036291">
    <property type="entry name" value="NAD(P)-bd_dom_sf"/>
</dbReference>
<dbReference type="InterPro" id="IPR029058">
    <property type="entry name" value="AB_hydrolase_fold"/>
</dbReference>
<dbReference type="PRINTS" id="PR00081">
    <property type="entry name" value="GDHRDH"/>
</dbReference>
<protein>
    <recommendedName>
        <fullName evidence="4">AB hydrolase-1 domain-containing protein</fullName>
    </recommendedName>
</protein>
<dbReference type="PANTHER" id="PTHR43180">
    <property type="entry name" value="3-OXOACYL-(ACYL-CARRIER-PROTEIN) REDUCTASE (AFU_ORTHOLOGUE AFUA_6G11210)"/>
    <property type="match status" value="1"/>
</dbReference>
<evidence type="ECO:0000259" key="4">
    <source>
        <dbReference type="Pfam" id="PF12697"/>
    </source>
</evidence>
<dbReference type="PANTHER" id="PTHR43180:SF33">
    <property type="entry name" value="15-HYDROXYPROSTAGLANDIN DEHYDROGENASE [NAD(+)]-LIKE"/>
    <property type="match status" value="1"/>
</dbReference>
<reference evidence="5" key="2">
    <citation type="submission" date="2012-06" db="EMBL/GenBank/DDBJ databases">
        <title>Annotation of the Genome Sequence of Fusarium oxysporum Fo47.</title>
        <authorList>
            <consortium name="The Broad Institute Genomics Platform"/>
            <person name="Ma L.-J."/>
            <person name="Corby-Kistler H."/>
            <person name="Broz K."/>
            <person name="Gale L.R."/>
            <person name="Jonkers W."/>
            <person name="O'Donnell K."/>
            <person name="Ploetz R."/>
            <person name="Steinberg C."/>
            <person name="Schwartz D.C."/>
            <person name="VanEtten H."/>
            <person name="Zhou S."/>
            <person name="Young S.K."/>
            <person name="Zeng Q."/>
            <person name="Gargeya S."/>
            <person name="Fitzgerald M."/>
            <person name="Abouelleil A."/>
            <person name="Alvarado L."/>
            <person name="Chapman S.B."/>
            <person name="Gainer-Dewar J."/>
            <person name="Goldberg J."/>
            <person name="Griggs A."/>
            <person name="Gujja S."/>
            <person name="Hansen M."/>
            <person name="Howarth C."/>
            <person name="Imamovic A."/>
            <person name="Ireland A."/>
            <person name="Larimer J."/>
            <person name="McCowan C."/>
            <person name="Murphy C."/>
            <person name="Pearson M."/>
            <person name="Poon T.W."/>
            <person name="Priest M."/>
            <person name="Roberts A."/>
            <person name="Saif S."/>
            <person name="Shea T."/>
            <person name="Sykes S."/>
            <person name="Wortman J."/>
            <person name="Nusbaum C."/>
            <person name="Birren B."/>
        </authorList>
    </citation>
    <scope>NUCLEOTIDE SEQUENCE</scope>
    <source>
        <strain evidence="5">Fo47</strain>
    </source>
</reference>
<dbReference type="Pfam" id="PF12697">
    <property type="entry name" value="Abhydrolase_6"/>
    <property type="match status" value="1"/>
</dbReference>
<feature type="domain" description="AB hydrolase-1" evidence="4">
    <location>
        <begin position="9"/>
        <end position="130"/>
    </location>
</feature>
<dbReference type="InterPro" id="IPR000073">
    <property type="entry name" value="AB_hydrolase_1"/>
</dbReference>
<evidence type="ECO:0000256" key="2">
    <source>
        <dbReference type="ARBA" id="ARBA00022857"/>
    </source>
</evidence>
<comment type="similarity">
    <text evidence="1">Belongs to the short-chain dehydrogenases/reductases (SDR) family.</text>
</comment>
<dbReference type="SUPFAM" id="SSF51735">
    <property type="entry name" value="NAD(P)-binding Rossmann-fold domains"/>
    <property type="match status" value="1"/>
</dbReference>
<dbReference type="EMBL" id="JH717899">
    <property type="protein sequence ID" value="EWZ43078.1"/>
    <property type="molecule type" value="Genomic_DNA"/>
</dbReference>
<proteinExistence type="inferred from homology"/>
<dbReference type="VEuPathDB" id="FungiDB:FOZG_07822"/>
<dbReference type="HOGENOM" id="CLU_594526_0_0_1"/>
<evidence type="ECO:0000256" key="3">
    <source>
        <dbReference type="ARBA" id="ARBA00023002"/>
    </source>
</evidence>
<organism evidence="5">
    <name type="scientific">Fusarium oxysporum Fo47</name>
    <dbReference type="NCBI Taxonomy" id="660027"/>
    <lineage>
        <taxon>Eukaryota</taxon>
        <taxon>Fungi</taxon>
        <taxon>Dikarya</taxon>
        <taxon>Ascomycota</taxon>
        <taxon>Pezizomycotina</taxon>
        <taxon>Sordariomycetes</taxon>
        <taxon>Hypocreomycetidae</taxon>
        <taxon>Hypocreales</taxon>
        <taxon>Nectriaceae</taxon>
        <taxon>Fusarium</taxon>
        <taxon>Fusarium oxysporum species complex</taxon>
    </lineage>
</organism>
<dbReference type="Pfam" id="PF00106">
    <property type="entry name" value="adh_short"/>
    <property type="match status" value="1"/>
</dbReference>
<reference evidence="5" key="1">
    <citation type="submission" date="2011-06" db="EMBL/GenBank/DDBJ databases">
        <title>The Genome Sequence of Fusarium oxysporum Fo47.</title>
        <authorList>
            <consortium name="The Broad Institute Genome Sequencing Platform"/>
            <person name="Ma L.-J."/>
            <person name="Gale L.R."/>
            <person name="Schwartz D.C."/>
            <person name="Zhou S."/>
            <person name="Corby-Kistler H."/>
            <person name="Young S.K."/>
            <person name="Zeng Q."/>
            <person name="Gargeya S."/>
            <person name="Fitzgerald M."/>
            <person name="Haas B."/>
            <person name="Abouelleil A."/>
            <person name="Alvarado L."/>
            <person name="Arachchi H.M."/>
            <person name="Berlin A."/>
            <person name="Brown A."/>
            <person name="Chapman S.B."/>
            <person name="Chen Z."/>
            <person name="Dunbar C."/>
            <person name="Freedman E."/>
            <person name="Gearin G."/>
            <person name="Gellesch M."/>
            <person name="Goldberg J."/>
            <person name="Griggs A."/>
            <person name="Gujja S."/>
            <person name="Heiman D."/>
            <person name="Howarth C."/>
            <person name="Larson L."/>
            <person name="Lui A."/>
            <person name="MacDonald P.J.P."/>
            <person name="Mehta T."/>
            <person name="Montmayeur A."/>
            <person name="Murphy C."/>
            <person name="Neiman D."/>
            <person name="Pearson M."/>
            <person name="Priest M."/>
            <person name="Roberts A."/>
            <person name="Saif S."/>
            <person name="Shea T."/>
            <person name="Shenoy N."/>
            <person name="Sisk P."/>
            <person name="Stolte C."/>
            <person name="Sykes S."/>
            <person name="Wortman J."/>
            <person name="Nusbaum C."/>
            <person name="Birren B."/>
        </authorList>
    </citation>
    <scope>NUCLEOTIDE SEQUENCE [LARGE SCALE GENOMIC DNA]</scope>
    <source>
        <strain evidence="5">Fo47</strain>
    </source>
</reference>
<dbReference type="GO" id="GO:0016491">
    <property type="term" value="F:oxidoreductase activity"/>
    <property type="evidence" value="ECO:0007669"/>
    <property type="project" value="UniProtKB-KW"/>
</dbReference>
<evidence type="ECO:0000313" key="5">
    <source>
        <dbReference type="EMBL" id="EWZ43078.1"/>
    </source>
</evidence>
<keyword evidence="2" id="KW-0521">NADP</keyword>
<dbReference type="AlphaFoldDB" id="W9KPE2"/>
<keyword evidence="3" id="KW-0560">Oxidoreductase</keyword>
<sequence length="460" mass="49163">MMQKLTTHVVIVPASFAPPSLYSTLVQSLVECGFSTTVIDLPSVGFRDPLPAASMEEDAAHIRSTTTKLADNGHEIVLLMHSYGGICGTESTVGVSRIERQVAGKPGGVVHLVYISSPVPEIGGSVQTMMGNNMPHFMKLEGDYLISEPKGCASVNFSDLSKSEALTTLAGKTVIVTGGANGIGAETVRLFNSHGANTIIADLERTRAEGEAVIRSLQHPTSALFITVNILIWDQIKALFSQCIQHFGKIDIVVANAGIMESQSLFDIENVDEQGELRESTEGFRVIDVNLKGTINTLRLALHHMRHNKPVSPGSLRGSVILVTSTSGYFGTTGVGAYITSKHGLTGLLRASQQGARDLGIGVNAVAPFFTPTPTFKELAEKWKNSGLKSNTPGDVAQAIALASTQKETGKCYMVVGRKSVEVENSRNALLEQWLGRETTGLLQSASKLFEANGYPLPKT</sequence>
<dbReference type="InterPro" id="IPR002347">
    <property type="entry name" value="SDR_fam"/>
</dbReference>